<dbReference type="RefSeq" id="WP_015442825.1">
    <property type="nucleotide sequence ID" value="NC_020520.1"/>
</dbReference>
<dbReference type="Gene3D" id="1.10.357.10">
    <property type="entry name" value="Tetracycline Repressor, domain 2"/>
    <property type="match status" value="1"/>
</dbReference>
<keyword evidence="8" id="KW-1185">Reference proteome</keyword>
<dbReference type="InterPro" id="IPR050109">
    <property type="entry name" value="HTH-type_TetR-like_transc_reg"/>
</dbReference>
<dbReference type="PROSITE" id="PS50977">
    <property type="entry name" value="HTH_TETR_2"/>
    <property type="match status" value="1"/>
</dbReference>
<evidence type="ECO:0000256" key="2">
    <source>
        <dbReference type="ARBA" id="ARBA00023125"/>
    </source>
</evidence>
<dbReference type="KEGG" id="aym:YM304_32640"/>
<dbReference type="Proteomes" id="UP000011863">
    <property type="component" value="Chromosome"/>
</dbReference>
<dbReference type="GO" id="GO:0000976">
    <property type="term" value="F:transcription cis-regulatory region binding"/>
    <property type="evidence" value="ECO:0007669"/>
    <property type="project" value="TreeGrafter"/>
</dbReference>
<evidence type="ECO:0000313" key="8">
    <source>
        <dbReference type="Proteomes" id="UP000011863"/>
    </source>
</evidence>
<feature type="domain" description="HTH tetR-type" evidence="6">
    <location>
        <begin position="6"/>
        <end position="67"/>
    </location>
</feature>
<evidence type="ECO:0000313" key="7">
    <source>
        <dbReference type="EMBL" id="BAN03578.1"/>
    </source>
</evidence>
<dbReference type="AlphaFoldDB" id="A0A6C7EG59"/>
<keyword evidence="1" id="KW-0805">Transcription regulation</keyword>
<dbReference type="GO" id="GO:0003700">
    <property type="term" value="F:DNA-binding transcription factor activity"/>
    <property type="evidence" value="ECO:0007669"/>
    <property type="project" value="TreeGrafter"/>
</dbReference>
<keyword evidence="3" id="KW-0804">Transcription</keyword>
<evidence type="ECO:0000256" key="4">
    <source>
        <dbReference type="PROSITE-ProRule" id="PRU00335"/>
    </source>
</evidence>
<dbReference type="Pfam" id="PF00440">
    <property type="entry name" value="TetR_N"/>
    <property type="match status" value="1"/>
</dbReference>
<evidence type="ECO:0000256" key="5">
    <source>
        <dbReference type="SAM" id="MobiDB-lite"/>
    </source>
</evidence>
<comment type="caution">
    <text evidence="4">Lacks conserved residue(s) required for the propagation of feature annotation.</text>
</comment>
<dbReference type="InterPro" id="IPR001647">
    <property type="entry name" value="HTH_TetR"/>
</dbReference>
<dbReference type="PANTHER" id="PTHR30055">
    <property type="entry name" value="HTH-TYPE TRANSCRIPTIONAL REGULATOR RUTR"/>
    <property type="match status" value="1"/>
</dbReference>
<keyword evidence="2 4" id="KW-0238">DNA-binding</keyword>
<dbReference type="InterPro" id="IPR009057">
    <property type="entry name" value="Homeodomain-like_sf"/>
</dbReference>
<dbReference type="PANTHER" id="PTHR30055:SF234">
    <property type="entry name" value="HTH-TYPE TRANSCRIPTIONAL REGULATOR BETI"/>
    <property type="match status" value="1"/>
</dbReference>
<feature type="region of interest" description="Disordered" evidence="5">
    <location>
        <begin position="205"/>
        <end position="226"/>
    </location>
</feature>
<dbReference type="SUPFAM" id="SSF46689">
    <property type="entry name" value="Homeodomain-like"/>
    <property type="match status" value="1"/>
</dbReference>
<dbReference type="EMBL" id="AP012057">
    <property type="protein sequence ID" value="BAN03578.1"/>
    <property type="molecule type" value="Genomic_DNA"/>
</dbReference>
<proteinExistence type="predicted"/>
<evidence type="ECO:0000256" key="3">
    <source>
        <dbReference type="ARBA" id="ARBA00023163"/>
    </source>
</evidence>
<evidence type="ECO:0000259" key="6">
    <source>
        <dbReference type="PROSITE" id="PS50977"/>
    </source>
</evidence>
<evidence type="ECO:0000256" key="1">
    <source>
        <dbReference type="ARBA" id="ARBA00023015"/>
    </source>
</evidence>
<name>A0A6C7EG59_ILUCY</name>
<organism evidence="7 8">
    <name type="scientific">Ilumatobacter coccineus (strain NBRC 103263 / KCTC 29153 / YM16-304)</name>
    <dbReference type="NCBI Taxonomy" id="1313172"/>
    <lineage>
        <taxon>Bacteria</taxon>
        <taxon>Bacillati</taxon>
        <taxon>Actinomycetota</taxon>
        <taxon>Acidimicrobiia</taxon>
        <taxon>Acidimicrobiales</taxon>
        <taxon>Ilumatobacteraceae</taxon>
        <taxon>Ilumatobacter</taxon>
    </lineage>
</organism>
<accession>A0A6C7EG59</accession>
<reference evidence="7 8" key="1">
    <citation type="journal article" date="2013" name="Int. J. Syst. Evol. Microbiol.">
        <title>Ilumatobacter nonamiense sp. nov. and Ilumatobacter coccineum sp. nov., isolated from seashore sand.</title>
        <authorList>
            <person name="Matsumoto A."/>
            <person name="Kasai H."/>
            <person name="Matsuo Y."/>
            <person name="Shizuri Y."/>
            <person name="Ichikawa N."/>
            <person name="Fujita N."/>
            <person name="Omura S."/>
            <person name="Takahashi Y."/>
        </authorList>
    </citation>
    <scope>NUCLEOTIDE SEQUENCE [LARGE SCALE GENOMIC DNA]</scope>
    <source>
        <strain evidence="8">NBRC 103263 / KCTC 29153 / YM16-304</strain>
    </source>
</reference>
<sequence length="226" mass="24700">MDGNGASGRDALISSARHLFAEQGIDAVSLREVARAAGHRNTNAVQYHFGDRDALVAAVVEPFEHDVGARRAALVDVLASEAVPPMRSIAGALVRPSAAMLEAPEGRAHLRIVAELIVDMDRFNASTGGADNHLVEWDRLARSNMADTTLPLHRRYAAISLCFGELGRRAATRRRPDHRLFVSDLIDLVTGVLLADVSDETRQLLDERERQRTQKQLDTPTEKAAP</sequence>
<gene>
    <name evidence="7" type="ORF">YM304_32640</name>
</gene>
<protein>
    <submittedName>
        <fullName evidence="7">Putative TetR family transcriptional regulator</fullName>
    </submittedName>
</protein>